<dbReference type="Pfam" id="PF11066">
    <property type="entry name" value="DUF2867"/>
    <property type="match status" value="1"/>
</dbReference>
<organism evidence="1 2">
    <name type="scientific">Geodermatophilus amargosae</name>
    <dbReference type="NCBI Taxonomy" id="1296565"/>
    <lineage>
        <taxon>Bacteria</taxon>
        <taxon>Bacillati</taxon>
        <taxon>Actinomycetota</taxon>
        <taxon>Actinomycetes</taxon>
        <taxon>Geodermatophilales</taxon>
        <taxon>Geodermatophilaceae</taxon>
        <taxon>Geodermatophilus</taxon>
    </lineage>
</organism>
<reference evidence="2" key="1">
    <citation type="submission" date="2016-10" db="EMBL/GenBank/DDBJ databases">
        <authorList>
            <person name="Varghese N."/>
            <person name="Submissions S."/>
        </authorList>
    </citation>
    <scope>NUCLEOTIDE SEQUENCE [LARGE SCALE GENOMIC DNA]</scope>
    <source>
        <strain evidence="2">DSM 46136</strain>
    </source>
</reference>
<dbReference type="EMBL" id="FPBA01000014">
    <property type="protein sequence ID" value="SFT86475.1"/>
    <property type="molecule type" value="Genomic_DNA"/>
</dbReference>
<evidence type="ECO:0000313" key="2">
    <source>
        <dbReference type="Proteomes" id="UP000199546"/>
    </source>
</evidence>
<sequence>MRNIHERHVAASAERVGAVLETLATDHDQVWPGATWAPMVLDRGLEPGSRGGHDGIRYTVTAHEAGRLVEFAFDRTTGIDGTHAFTVVDLGDGASLMRHVLEGRAHGAMVLLWPLAVRWAHDALVEDAFDLVEAALGVGPTVTARWSPWIRLLRTALPAATDRADVRQVETPAGLISAAGLPRVDFTDTFALRLPPGSSRDVEDWHRALVSAGNPAWVAALMTVRNRVAQWLGLDTAGGSSDTSPFTLLTRIGDTLVVGADDEHLDFRGVLRVVGDDLQCATVVHEHNAIGRAYFTVVKPFHRRIVPTLLRRARSGAPG</sequence>
<dbReference type="SUPFAM" id="SSF55961">
    <property type="entry name" value="Bet v1-like"/>
    <property type="match status" value="1"/>
</dbReference>
<evidence type="ECO:0000313" key="1">
    <source>
        <dbReference type="EMBL" id="SFT86475.1"/>
    </source>
</evidence>
<evidence type="ECO:0008006" key="3">
    <source>
        <dbReference type="Google" id="ProtNLM"/>
    </source>
</evidence>
<accession>A0A1I7BH17</accession>
<proteinExistence type="predicted"/>
<name>A0A1I7BH17_9ACTN</name>
<protein>
    <recommendedName>
        <fullName evidence="3">DUF2867 domain-containing protein</fullName>
    </recommendedName>
</protein>
<dbReference type="OrthoDB" id="7067492at2"/>
<dbReference type="Proteomes" id="UP000199546">
    <property type="component" value="Unassembled WGS sequence"/>
</dbReference>
<dbReference type="STRING" id="1296565.SAMN05660657_03565"/>
<keyword evidence="2" id="KW-1185">Reference proteome</keyword>
<dbReference type="InterPro" id="IPR021295">
    <property type="entry name" value="DUF2867"/>
</dbReference>
<dbReference type="AlphaFoldDB" id="A0A1I7BH17"/>
<gene>
    <name evidence="1" type="ORF">SAMN05660657_03565</name>
</gene>
<dbReference type="RefSeq" id="WP_093581340.1">
    <property type="nucleotide sequence ID" value="NZ_FPBA01000014.1"/>
</dbReference>